<accession>A0A5B9W187</accession>
<evidence type="ECO:0000313" key="4">
    <source>
        <dbReference type="Proteomes" id="UP000324233"/>
    </source>
</evidence>
<protein>
    <submittedName>
        <fullName evidence="3">Uncharacterized protein</fullName>
    </submittedName>
</protein>
<feature type="compositionally biased region" description="Basic and acidic residues" evidence="1">
    <location>
        <begin position="168"/>
        <end position="180"/>
    </location>
</feature>
<gene>
    <name evidence="3" type="ORF">OJF2_28590</name>
</gene>
<name>A0A5B9W187_9BACT</name>
<feature type="compositionally biased region" description="Pro residues" evidence="1">
    <location>
        <begin position="122"/>
        <end position="134"/>
    </location>
</feature>
<evidence type="ECO:0000256" key="1">
    <source>
        <dbReference type="SAM" id="MobiDB-lite"/>
    </source>
</evidence>
<organism evidence="3 4">
    <name type="scientific">Aquisphaera giovannonii</name>
    <dbReference type="NCBI Taxonomy" id="406548"/>
    <lineage>
        <taxon>Bacteria</taxon>
        <taxon>Pseudomonadati</taxon>
        <taxon>Planctomycetota</taxon>
        <taxon>Planctomycetia</taxon>
        <taxon>Isosphaerales</taxon>
        <taxon>Isosphaeraceae</taxon>
        <taxon>Aquisphaera</taxon>
    </lineage>
</organism>
<sequence precursor="true">MDLLGRARSFLKGVATPPVSRVQYYSVVCPLGHRVRGQRTEGYQALRCPACGEGVFVLPASPLPEPIPPARSSTRRPVRQRERMPVDEGPVQLEDPGEATVDFDEPRPPGDEVEIVWDDEPQAPPAAPSRPSPAPAAEIPAPESPPARTAAAPGPSPRKPAHPAPAADRARRGDRPERPRAPGRVAPADEALVAAELRTGRPTRARDRRPALIAAAVILLIAGAFVIRSWRARRGELPQIARLGVDEGIPALKSGKFDMANQILGAAKEAVDSLGGAVDQAEDIRKAAGEAAIFADLSTDPLEAILDEAARSTPQAWAARFDQVYKGRAVVIDATISAAPEASPDGRYEIDYVVVPVGEGSSGRDRYARFDLGDFELLKGSGHRVGDHVLFGARLESFAYDVASNCWMVRFEPRSGVTITIVEALEALGWSGTFDLDRLQKEDEAQ</sequence>
<reference evidence="3 4" key="1">
    <citation type="submission" date="2019-08" db="EMBL/GenBank/DDBJ databases">
        <title>Deep-cultivation of Planctomycetes and their phenomic and genomic characterization uncovers novel biology.</title>
        <authorList>
            <person name="Wiegand S."/>
            <person name="Jogler M."/>
            <person name="Boedeker C."/>
            <person name="Pinto D."/>
            <person name="Vollmers J."/>
            <person name="Rivas-Marin E."/>
            <person name="Kohn T."/>
            <person name="Peeters S.H."/>
            <person name="Heuer A."/>
            <person name="Rast P."/>
            <person name="Oberbeckmann S."/>
            <person name="Bunk B."/>
            <person name="Jeske O."/>
            <person name="Meyerdierks A."/>
            <person name="Storesund J.E."/>
            <person name="Kallscheuer N."/>
            <person name="Luecker S."/>
            <person name="Lage O.M."/>
            <person name="Pohl T."/>
            <person name="Merkel B.J."/>
            <person name="Hornburger P."/>
            <person name="Mueller R.-W."/>
            <person name="Bruemmer F."/>
            <person name="Labrenz M."/>
            <person name="Spormann A.M."/>
            <person name="Op den Camp H."/>
            <person name="Overmann J."/>
            <person name="Amann R."/>
            <person name="Jetten M.S.M."/>
            <person name="Mascher T."/>
            <person name="Medema M.H."/>
            <person name="Devos D.P."/>
            <person name="Kaster A.-K."/>
            <person name="Ovreas L."/>
            <person name="Rohde M."/>
            <person name="Galperin M.Y."/>
            <person name="Jogler C."/>
        </authorList>
    </citation>
    <scope>NUCLEOTIDE SEQUENCE [LARGE SCALE GENOMIC DNA]</scope>
    <source>
        <strain evidence="3 4">OJF2</strain>
    </source>
</reference>
<dbReference type="Proteomes" id="UP000324233">
    <property type="component" value="Chromosome"/>
</dbReference>
<feature type="region of interest" description="Disordered" evidence="1">
    <location>
        <begin position="61"/>
        <end position="188"/>
    </location>
</feature>
<evidence type="ECO:0000313" key="3">
    <source>
        <dbReference type="EMBL" id="QEH34323.1"/>
    </source>
</evidence>
<proteinExistence type="predicted"/>
<dbReference type="RefSeq" id="WP_148594260.1">
    <property type="nucleotide sequence ID" value="NZ_CP042997.1"/>
</dbReference>
<dbReference type="AlphaFoldDB" id="A0A5B9W187"/>
<dbReference type="EMBL" id="CP042997">
    <property type="protein sequence ID" value="QEH34323.1"/>
    <property type="molecule type" value="Genomic_DNA"/>
</dbReference>
<keyword evidence="2" id="KW-1133">Transmembrane helix</keyword>
<dbReference type="OrthoDB" id="208967at2"/>
<feature type="transmembrane region" description="Helical" evidence="2">
    <location>
        <begin position="211"/>
        <end position="230"/>
    </location>
</feature>
<keyword evidence="4" id="KW-1185">Reference proteome</keyword>
<evidence type="ECO:0000256" key="2">
    <source>
        <dbReference type="SAM" id="Phobius"/>
    </source>
</evidence>
<feature type="compositionally biased region" description="Acidic residues" evidence="1">
    <location>
        <begin position="111"/>
        <end position="121"/>
    </location>
</feature>
<keyword evidence="2" id="KW-0472">Membrane</keyword>
<dbReference type="KEGG" id="agv:OJF2_28590"/>
<keyword evidence="2" id="KW-0812">Transmembrane</keyword>